<dbReference type="Proteomes" id="UP000466104">
    <property type="component" value="Unassembled WGS sequence"/>
</dbReference>
<feature type="region of interest" description="Disordered" evidence="1">
    <location>
        <begin position="1"/>
        <end position="24"/>
    </location>
</feature>
<name>A0A7K0J9R5_9ACTN</name>
<sequence length="86" mass="9386">MSHRGWAGKAVRVTGTLASTGPNSGHVNVRQQGYSWTRIGHVNVGGKVAVNSDVSPGDTLRAADLRVQICAEHWYGDHCVDRLYRE</sequence>
<evidence type="ECO:0000256" key="1">
    <source>
        <dbReference type="SAM" id="MobiDB-lite"/>
    </source>
</evidence>
<reference evidence="2 3" key="1">
    <citation type="submission" date="2019-08" db="EMBL/GenBank/DDBJ databases">
        <title>In-depth cultivation of the pig gut microbiome towards novel bacterial diversity and tailored functional studies.</title>
        <authorList>
            <person name="Wylensek D."/>
            <person name="Hitch T.C.A."/>
            <person name="Clavel T."/>
        </authorList>
    </citation>
    <scope>NUCLEOTIDE SEQUENCE [LARGE SCALE GENOMIC DNA]</scope>
    <source>
        <strain evidence="2 3">WCA-380-WT-3A</strain>
    </source>
</reference>
<proteinExistence type="predicted"/>
<protein>
    <submittedName>
        <fullName evidence="2">Uncharacterized protein</fullName>
    </submittedName>
</protein>
<dbReference type="AlphaFoldDB" id="A0A7K0J9R5"/>
<keyword evidence="3" id="KW-1185">Reference proteome</keyword>
<accession>A0A7K0J9R5</accession>
<organism evidence="2 3">
    <name type="scientific">Cutibacterium porci</name>
    <dbReference type="NCBI Taxonomy" id="2605781"/>
    <lineage>
        <taxon>Bacteria</taxon>
        <taxon>Bacillati</taxon>
        <taxon>Actinomycetota</taxon>
        <taxon>Actinomycetes</taxon>
        <taxon>Propionibacteriales</taxon>
        <taxon>Propionibacteriaceae</taxon>
        <taxon>Cutibacterium</taxon>
    </lineage>
</organism>
<comment type="caution">
    <text evidence="2">The sequence shown here is derived from an EMBL/GenBank/DDBJ whole genome shotgun (WGS) entry which is preliminary data.</text>
</comment>
<evidence type="ECO:0000313" key="2">
    <source>
        <dbReference type="EMBL" id="MSS46686.1"/>
    </source>
</evidence>
<dbReference type="EMBL" id="VUMG01000005">
    <property type="protein sequence ID" value="MSS46686.1"/>
    <property type="molecule type" value="Genomic_DNA"/>
</dbReference>
<evidence type="ECO:0000313" key="3">
    <source>
        <dbReference type="Proteomes" id="UP000466104"/>
    </source>
</evidence>
<gene>
    <name evidence="2" type="ORF">FYJ43_11830</name>
</gene>